<dbReference type="Pfam" id="PF00270">
    <property type="entry name" value="DEAD"/>
    <property type="match status" value="1"/>
</dbReference>
<dbReference type="Pfam" id="PF17191">
    <property type="entry name" value="RecG_wedge"/>
    <property type="match status" value="1"/>
</dbReference>
<evidence type="ECO:0000256" key="3">
    <source>
        <dbReference type="ARBA" id="ARBA00022801"/>
    </source>
</evidence>
<keyword evidence="7" id="KW-0234">DNA repair</keyword>
<evidence type="ECO:0000259" key="8">
    <source>
        <dbReference type="PROSITE" id="PS51192"/>
    </source>
</evidence>
<evidence type="ECO:0000256" key="5">
    <source>
        <dbReference type="ARBA" id="ARBA00022840"/>
    </source>
</evidence>
<evidence type="ECO:0000256" key="2">
    <source>
        <dbReference type="ARBA" id="ARBA00022763"/>
    </source>
</evidence>
<keyword evidence="4 10" id="KW-0347">Helicase</keyword>
<dbReference type="GO" id="GO:0003678">
    <property type="term" value="F:DNA helicase activity"/>
    <property type="evidence" value="ECO:0007669"/>
    <property type="project" value="TreeGrafter"/>
</dbReference>
<dbReference type="GO" id="GO:0003677">
    <property type="term" value="F:DNA binding"/>
    <property type="evidence" value="ECO:0007669"/>
    <property type="project" value="UniProtKB-KW"/>
</dbReference>
<dbReference type="GO" id="GO:0016787">
    <property type="term" value="F:hydrolase activity"/>
    <property type="evidence" value="ECO:0007669"/>
    <property type="project" value="UniProtKB-KW"/>
</dbReference>
<dbReference type="SMART" id="SM00490">
    <property type="entry name" value="HELICc"/>
    <property type="match status" value="1"/>
</dbReference>
<keyword evidence="1" id="KW-0547">Nucleotide-binding</keyword>
<keyword evidence="5" id="KW-0067">ATP-binding</keyword>
<protein>
    <submittedName>
        <fullName evidence="10">DEAD/DEAH box helicase</fullName>
    </submittedName>
</protein>
<dbReference type="Pfam" id="PF00271">
    <property type="entry name" value="Helicase_C"/>
    <property type="match status" value="1"/>
</dbReference>
<dbReference type="InterPro" id="IPR027417">
    <property type="entry name" value="P-loop_NTPase"/>
</dbReference>
<reference evidence="10" key="1">
    <citation type="submission" date="2020-04" db="EMBL/GenBank/DDBJ databases">
        <authorList>
            <person name="Zhang T."/>
        </authorList>
    </citation>
    <scope>NUCLEOTIDE SEQUENCE</scope>
    <source>
        <strain evidence="10">HKST-UBA09</strain>
    </source>
</reference>
<dbReference type="SMART" id="SM00487">
    <property type="entry name" value="DEXDc"/>
    <property type="match status" value="1"/>
</dbReference>
<accession>A0A955LB95</accession>
<evidence type="ECO:0000256" key="1">
    <source>
        <dbReference type="ARBA" id="ARBA00022741"/>
    </source>
</evidence>
<evidence type="ECO:0000256" key="6">
    <source>
        <dbReference type="ARBA" id="ARBA00023125"/>
    </source>
</evidence>
<evidence type="ECO:0000256" key="7">
    <source>
        <dbReference type="ARBA" id="ARBA00023204"/>
    </source>
</evidence>
<sequence>MNLSDSVTSLKYVSSSYSEKLDRLGIKTVKNLLTYFPRSYTDTTQIDDIYGSLIKFKDGVEEFTVSAKVSEIKSVRLRGGNRSLQNGSIHDKSGSIVIQFFNQPYLTKALKPGTEYLFKGKIKQRGNRFTFYPNVYEEIKEDQESIHLGRISPEYALTEGLTKKWFRNRVKQALELLKSGDIDTKEIKDMSTLVSIDTIIQYINELHFPESEKTLSTAHDSLALLEMVDVHLKVKARQGKEIKKFKSLEKAKITSDLKKIISQIPFELTTDQDSVISSLIRQLNDKKLVNCLVQGDVGSGKTIVALILCYLFAKQGMQAAILVPTTVLARQHFDNAKKLFEFDKNIMVGLASTDNKEVEKSNVLVGTTAIIHRNEYLLDNLGLIIVDEQHRFGVTQREFLLNNSKQKNTPHYIDMTATPIPRSITEVFFSDIDVFSIKNKPKNRKQIKSFLVPSKKRKDAYKWIRETIAKEEIQAFWVCPLIENSEVITSKSVKEIYEDLKKNLPKLKIEYLHGKMKKAEKEKLMKDFADKKFDILISTTVIEVGVDVPNAAIMVIENGERFGLAQLHQIRGRVGRGEKQS</sequence>
<proteinExistence type="predicted"/>
<keyword evidence="3" id="KW-0378">Hydrolase</keyword>
<dbReference type="EMBL" id="JAGQLF010000036">
    <property type="protein sequence ID" value="MCA9387015.1"/>
    <property type="molecule type" value="Genomic_DNA"/>
</dbReference>
<dbReference type="InterPro" id="IPR011545">
    <property type="entry name" value="DEAD/DEAH_box_helicase_dom"/>
</dbReference>
<dbReference type="PROSITE" id="PS51194">
    <property type="entry name" value="HELICASE_CTER"/>
    <property type="match status" value="1"/>
</dbReference>
<dbReference type="GO" id="GO:0005524">
    <property type="term" value="F:ATP binding"/>
    <property type="evidence" value="ECO:0007669"/>
    <property type="project" value="UniProtKB-KW"/>
</dbReference>
<dbReference type="Gene3D" id="2.40.50.140">
    <property type="entry name" value="Nucleic acid-binding proteins"/>
    <property type="match status" value="1"/>
</dbReference>
<name>A0A955LB95_9BACT</name>
<dbReference type="Gene3D" id="3.40.50.300">
    <property type="entry name" value="P-loop containing nucleotide triphosphate hydrolases"/>
    <property type="match status" value="2"/>
</dbReference>
<evidence type="ECO:0000259" key="9">
    <source>
        <dbReference type="PROSITE" id="PS51194"/>
    </source>
</evidence>
<organism evidence="10 11">
    <name type="scientific">Candidatus Dojkabacteria bacterium</name>
    <dbReference type="NCBI Taxonomy" id="2099670"/>
    <lineage>
        <taxon>Bacteria</taxon>
        <taxon>Candidatus Dojkabacteria</taxon>
    </lineage>
</organism>
<keyword evidence="2" id="KW-0227">DNA damage</keyword>
<dbReference type="InterPro" id="IPR014001">
    <property type="entry name" value="Helicase_ATP-bd"/>
</dbReference>
<dbReference type="SUPFAM" id="SSF50249">
    <property type="entry name" value="Nucleic acid-binding proteins"/>
    <property type="match status" value="1"/>
</dbReference>
<dbReference type="SUPFAM" id="SSF52540">
    <property type="entry name" value="P-loop containing nucleoside triphosphate hydrolases"/>
    <property type="match status" value="1"/>
</dbReference>
<dbReference type="InterPro" id="IPR033454">
    <property type="entry name" value="RecG_wedge"/>
</dbReference>
<gene>
    <name evidence="10" type="ORF">KC669_03195</name>
</gene>
<reference evidence="10" key="2">
    <citation type="journal article" date="2021" name="Microbiome">
        <title>Successional dynamics and alternative stable states in a saline activated sludge microbial community over 9 years.</title>
        <authorList>
            <person name="Wang Y."/>
            <person name="Ye J."/>
            <person name="Ju F."/>
            <person name="Liu L."/>
            <person name="Boyd J.A."/>
            <person name="Deng Y."/>
            <person name="Parks D.H."/>
            <person name="Jiang X."/>
            <person name="Yin X."/>
            <person name="Woodcroft B.J."/>
            <person name="Tyson G.W."/>
            <person name="Hugenholtz P."/>
            <person name="Polz M.F."/>
            <person name="Zhang T."/>
        </authorList>
    </citation>
    <scope>NUCLEOTIDE SEQUENCE</scope>
    <source>
        <strain evidence="10">HKST-UBA09</strain>
    </source>
</reference>
<dbReference type="PROSITE" id="PS51192">
    <property type="entry name" value="HELICASE_ATP_BIND_1"/>
    <property type="match status" value="1"/>
</dbReference>
<keyword evidence="6" id="KW-0238">DNA-binding</keyword>
<feature type="non-terminal residue" evidence="10">
    <location>
        <position position="581"/>
    </location>
</feature>
<comment type="caution">
    <text evidence="10">The sequence shown here is derived from an EMBL/GenBank/DDBJ whole genome shotgun (WGS) entry which is preliminary data.</text>
</comment>
<dbReference type="AlphaFoldDB" id="A0A955LB95"/>
<dbReference type="InterPro" id="IPR012340">
    <property type="entry name" value="NA-bd_OB-fold"/>
</dbReference>
<evidence type="ECO:0000256" key="4">
    <source>
        <dbReference type="ARBA" id="ARBA00022806"/>
    </source>
</evidence>
<dbReference type="PANTHER" id="PTHR47964">
    <property type="entry name" value="ATP-DEPENDENT DNA HELICASE HOMOLOG RECG, CHLOROPLASTIC"/>
    <property type="match status" value="1"/>
</dbReference>
<feature type="domain" description="Helicase C-terminal" evidence="9">
    <location>
        <begin position="471"/>
        <end position="581"/>
    </location>
</feature>
<dbReference type="PANTHER" id="PTHR47964:SF1">
    <property type="entry name" value="ATP-DEPENDENT DNA HELICASE HOMOLOG RECG, CHLOROPLASTIC"/>
    <property type="match status" value="1"/>
</dbReference>
<evidence type="ECO:0000313" key="10">
    <source>
        <dbReference type="EMBL" id="MCA9387015.1"/>
    </source>
</evidence>
<evidence type="ECO:0000313" key="11">
    <source>
        <dbReference type="Proteomes" id="UP000714915"/>
    </source>
</evidence>
<dbReference type="GO" id="GO:0006281">
    <property type="term" value="P:DNA repair"/>
    <property type="evidence" value="ECO:0007669"/>
    <property type="project" value="UniProtKB-KW"/>
</dbReference>
<dbReference type="InterPro" id="IPR001650">
    <property type="entry name" value="Helicase_C-like"/>
</dbReference>
<dbReference type="CDD" id="cd04488">
    <property type="entry name" value="RecG_wedge_OBF"/>
    <property type="match status" value="1"/>
</dbReference>
<dbReference type="Proteomes" id="UP000714915">
    <property type="component" value="Unassembled WGS sequence"/>
</dbReference>
<dbReference type="InterPro" id="IPR047112">
    <property type="entry name" value="RecG/Mfd"/>
</dbReference>
<feature type="domain" description="Helicase ATP-binding" evidence="8">
    <location>
        <begin position="282"/>
        <end position="437"/>
    </location>
</feature>